<dbReference type="Proteomes" id="UP001154282">
    <property type="component" value="Unassembled WGS sequence"/>
</dbReference>
<sequence>MIKENFDVLDWSIPDNLLPNFAEIEQASGLLVSTPWHRLNSVGYLLNAFCAP</sequence>
<dbReference type="EMBL" id="CAMGYJ010000006">
    <property type="protein sequence ID" value="CAI0429928.1"/>
    <property type="molecule type" value="Genomic_DNA"/>
</dbReference>
<accession>A0AAV0LAA3</accession>
<organism evidence="1 2">
    <name type="scientific">Linum tenue</name>
    <dbReference type="NCBI Taxonomy" id="586396"/>
    <lineage>
        <taxon>Eukaryota</taxon>
        <taxon>Viridiplantae</taxon>
        <taxon>Streptophyta</taxon>
        <taxon>Embryophyta</taxon>
        <taxon>Tracheophyta</taxon>
        <taxon>Spermatophyta</taxon>
        <taxon>Magnoliopsida</taxon>
        <taxon>eudicotyledons</taxon>
        <taxon>Gunneridae</taxon>
        <taxon>Pentapetalae</taxon>
        <taxon>rosids</taxon>
        <taxon>fabids</taxon>
        <taxon>Malpighiales</taxon>
        <taxon>Linaceae</taxon>
        <taxon>Linum</taxon>
    </lineage>
</organism>
<proteinExistence type="predicted"/>
<comment type="caution">
    <text evidence="1">The sequence shown here is derived from an EMBL/GenBank/DDBJ whole genome shotgun (WGS) entry which is preliminary data.</text>
</comment>
<gene>
    <name evidence="1" type="ORF">LITE_LOCUS22363</name>
</gene>
<keyword evidence="2" id="KW-1185">Reference proteome</keyword>
<evidence type="ECO:0000313" key="1">
    <source>
        <dbReference type="EMBL" id="CAI0429928.1"/>
    </source>
</evidence>
<evidence type="ECO:0000313" key="2">
    <source>
        <dbReference type="Proteomes" id="UP001154282"/>
    </source>
</evidence>
<dbReference type="AlphaFoldDB" id="A0AAV0LAA3"/>
<protein>
    <submittedName>
        <fullName evidence="1">Uncharacterized protein</fullName>
    </submittedName>
</protein>
<name>A0AAV0LAA3_9ROSI</name>
<reference evidence="1" key="1">
    <citation type="submission" date="2022-08" db="EMBL/GenBank/DDBJ databases">
        <authorList>
            <person name="Gutierrez-Valencia J."/>
        </authorList>
    </citation>
    <scope>NUCLEOTIDE SEQUENCE</scope>
</reference>